<evidence type="ECO:0000313" key="1">
    <source>
        <dbReference type="EMBL" id="MPN46378.1"/>
    </source>
</evidence>
<dbReference type="AlphaFoldDB" id="A0A645I549"/>
<name>A0A645I549_9ZZZZ</name>
<gene>
    <name evidence="1" type="ORF">SDC9_193964</name>
</gene>
<dbReference type="AntiFam" id="ANF00149">
    <property type="entry name" value="Shadow ORF (opposite cshA)"/>
</dbReference>
<reference evidence="1" key="1">
    <citation type="submission" date="2019-08" db="EMBL/GenBank/DDBJ databases">
        <authorList>
            <person name="Kucharzyk K."/>
            <person name="Murdoch R.W."/>
            <person name="Higgins S."/>
            <person name="Loffler F."/>
        </authorList>
    </citation>
    <scope>NUCLEOTIDE SEQUENCE</scope>
</reference>
<dbReference type="EMBL" id="VSSQ01106996">
    <property type="protein sequence ID" value="MPN46378.1"/>
    <property type="molecule type" value="Genomic_DNA"/>
</dbReference>
<organism evidence="1">
    <name type="scientific">bioreactor metagenome</name>
    <dbReference type="NCBI Taxonomy" id="1076179"/>
    <lineage>
        <taxon>unclassified sequences</taxon>
        <taxon>metagenomes</taxon>
        <taxon>ecological metagenomes</taxon>
    </lineage>
</organism>
<protein>
    <submittedName>
        <fullName evidence="1">Uncharacterized protein</fullName>
    </submittedName>
</protein>
<accession>A0A645I549</accession>
<proteinExistence type="predicted"/>
<comment type="caution">
    <text evidence="1">The sequence shown here is derived from an EMBL/GenBank/DDBJ whole genome shotgun (WGS) entry which is preliminary data.</text>
</comment>
<sequence length="90" mass="10000">MSVGDHFLLTPALAGGQESNGYTRVSSTASAPNTMNIIFRILREIIVDHMRNIFNIQTTGSHICSHKQGDVVRLKTTHHLFTHALVKITM</sequence>